<dbReference type="AlphaFoldDB" id="A0A7X6RR99"/>
<dbReference type="RefSeq" id="WP_061081996.1">
    <property type="nucleotide sequence ID" value="NZ_JAAXPG010000017.1"/>
</dbReference>
<feature type="region of interest" description="Disordered" evidence="1">
    <location>
        <begin position="190"/>
        <end position="219"/>
    </location>
</feature>
<accession>A0A7X6RR99</accession>
<evidence type="ECO:0000313" key="2">
    <source>
        <dbReference type="EMBL" id="NKY99624.1"/>
    </source>
</evidence>
<gene>
    <name evidence="2" type="ORF">HGB44_18435</name>
</gene>
<dbReference type="InterPro" id="IPR029787">
    <property type="entry name" value="Nucleotide_cyclase"/>
</dbReference>
<organism evidence="2 3">
    <name type="scientific">Nocardiopsis alborubida</name>
    <dbReference type="NCBI Taxonomy" id="146802"/>
    <lineage>
        <taxon>Bacteria</taxon>
        <taxon>Bacillati</taxon>
        <taxon>Actinomycetota</taxon>
        <taxon>Actinomycetes</taxon>
        <taxon>Streptosporangiales</taxon>
        <taxon>Nocardiopsidaceae</taxon>
        <taxon>Nocardiopsis</taxon>
    </lineage>
</organism>
<protein>
    <recommendedName>
        <fullName evidence="4">Guanylate cyclase domain-containing protein</fullName>
    </recommendedName>
</protein>
<feature type="region of interest" description="Disordered" evidence="1">
    <location>
        <begin position="231"/>
        <end position="267"/>
    </location>
</feature>
<evidence type="ECO:0000256" key="1">
    <source>
        <dbReference type="SAM" id="MobiDB-lite"/>
    </source>
</evidence>
<proteinExistence type="predicted"/>
<comment type="caution">
    <text evidence="2">The sequence shown here is derived from an EMBL/GenBank/DDBJ whole genome shotgun (WGS) entry which is preliminary data.</text>
</comment>
<dbReference type="EMBL" id="JAAXPG010000017">
    <property type="protein sequence ID" value="NKY99624.1"/>
    <property type="molecule type" value="Genomic_DNA"/>
</dbReference>
<feature type="compositionally biased region" description="Low complexity" evidence="1">
    <location>
        <begin position="231"/>
        <end position="242"/>
    </location>
</feature>
<name>A0A7X6RR99_9ACTN</name>
<evidence type="ECO:0000313" key="3">
    <source>
        <dbReference type="Proteomes" id="UP000553209"/>
    </source>
</evidence>
<keyword evidence="3" id="KW-1185">Reference proteome</keyword>
<sequence>MSQIPEFGRRVIVTCDAKGYGSSDELTQHQFQEAIPALLRDAAEHSGLDRGEWHVQSGGDGEMAVLPVTVGETRLLDRYVPEVEYALRRHNHNRTEAGRLRLRMVVHHGSAVSSPSGYSGNGIVTAARVVDSDALRDALRDSGADLVVAVTAPVYQDVVAQGHTRLRPGDFTLTAVSNKEYEEPVWVHVPGRHPGGGPGHAAEGAFRGGPGNTAPPAAVPTAAASSATTLPAAAPSAPSARSAVRDAAPDAVPDSSGSGPERRDSPAITNVLHGGVEASHAVFGVSYQGRS</sequence>
<evidence type="ECO:0008006" key="4">
    <source>
        <dbReference type="Google" id="ProtNLM"/>
    </source>
</evidence>
<reference evidence="2 3" key="1">
    <citation type="submission" date="2020-04" db="EMBL/GenBank/DDBJ databases">
        <title>MicrobeNet Type strains.</title>
        <authorList>
            <person name="Nicholson A.C."/>
        </authorList>
    </citation>
    <scope>NUCLEOTIDE SEQUENCE [LARGE SCALE GENOMIC DNA]</scope>
    <source>
        <strain evidence="2 3">ATCC 23612</strain>
    </source>
</reference>
<dbReference type="SUPFAM" id="SSF55073">
    <property type="entry name" value="Nucleotide cyclase"/>
    <property type="match status" value="1"/>
</dbReference>
<dbReference type="Proteomes" id="UP000553209">
    <property type="component" value="Unassembled WGS sequence"/>
</dbReference>
<dbReference type="Gene3D" id="3.30.70.1230">
    <property type="entry name" value="Nucleotide cyclase"/>
    <property type="match status" value="1"/>
</dbReference>